<evidence type="ECO:0000256" key="6">
    <source>
        <dbReference type="PROSITE-ProRule" id="PRU00284"/>
    </source>
</evidence>
<evidence type="ECO:0000313" key="11">
    <source>
        <dbReference type="Proteomes" id="UP000317036"/>
    </source>
</evidence>
<dbReference type="GO" id="GO:0007165">
    <property type="term" value="P:signal transduction"/>
    <property type="evidence" value="ECO:0007669"/>
    <property type="project" value="UniProtKB-KW"/>
</dbReference>
<keyword evidence="3 7" id="KW-0472">Membrane</keyword>
<protein>
    <submittedName>
        <fullName evidence="10">Methyl-accepting chemotaxis protein</fullName>
    </submittedName>
</protein>
<dbReference type="AlphaFoldDB" id="A0A559KBH1"/>
<proteinExistence type="inferred from homology"/>
<keyword evidence="7" id="KW-1133">Transmembrane helix</keyword>
<sequence length="432" mass="46818">MGYARMRNKTRFGIIKKMVLGIAVVSTITYFTSAVFIFSLQDVFRPYLPQWLFIPLVLSLGIFWTTFLGWLAAKWLVKPLLQLTDAANQASSGHLNVEIIPSKSDDELHALGTSFHTMLENIRGMIAGISTNFVGTDTHVEELRLAIGQAASHIERITTTIDDIAQGAEQQSELSEAMFQSVEHITRATQDIHGQADTARQFTIMMIQVIEESTKVIQSLVSGVQKLADAHQETLHVVQQLEGNAKEIEVISGVVGELSNQTHLLALNASIEAARAGEHGKGFAVVAGEVKKLAEQSSHAVHDINQLLGQIQSEVRHAVVQMTDQFELASHESVKGESAAAALQSIIGEADKVSQAVAHIASMVATQTDQVQITLVKARDVADIAVGILSGARGALSSTQEQTAVMEEIAASSHVLREQSTNLKKQIGFFTV</sequence>
<evidence type="ECO:0000313" key="10">
    <source>
        <dbReference type="EMBL" id="TVY09475.1"/>
    </source>
</evidence>
<dbReference type="PROSITE" id="PS50885">
    <property type="entry name" value="HAMP"/>
    <property type="match status" value="1"/>
</dbReference>
<dbReference type="PROSITE" id="PS50111">
    <property type="entry name" value="CHEMOTAXIS_TRANSDUC_2"/>
    <property type="match status" value="1"/>
</dbReference>
<evidence type="ECO:0000256" key="2">
    <source>
        <dbReference type="ARBA" id="ARBA00022475"/>
    </source>
</evidence>
<name>A0A559KBH1_9BACL</name>
<dbReference type="OrthoDB" id="2489132at2"/>
<evidence type="ECO:0000259" key="8">
    <source>
        <dbReference type="PROSITE" id="PS50111"/>
    </source>
</evidence>
<dbReference type="CDD" id="cd06225">
    <property type="entry name" value="HAMP"/>
    <property type="match status" value="1"/>
</dbReference>
<evidence type="ECO:0000259" key="9">
    <source>
        <dbReference type="PROSITE" id="PS50885"/>
    </source>
</evidence>
<evidence type="ECO:0000256" key="7">
    <source>
        <dbReference type="SAM" id="Phobius"/>
    </source>
</evidence>
<comment type="similarity">
    <text evidence="5">Belongs to the methyl-accepting chemotaxis (MCP) protein family.</text>
</comment>
<dbReference type="SMART" id="SM00304">
    <property type="entry name" value="HAMP"/>
    <property type="match status" value="1"/>
</dbReference>
<feature type="transmembrane region" description="Helical" evidence="7">
    <location>
        <begin position="52"/>
        <end position="73"/>
    </location>
</feature>
<dbReference type="Pfam" id="PF00015">
    <property type="entry name" value="MCPsignal"/>
    <property type="match status" value="1"/>
</dbReference>
<organism evidence="10 11">
    <name type="scientific">Paenibacillus cremeus</name>
    <dbReference type="NCBI Taxonomy" id="2163881"/>
    <lineage>
        <taxon>Bacteria</taxon>
        <taxon>Bacillati</taxon>
        <taxon>Bacillota</taxon>
        <taxon>Bacilli</taxon>
        <taxon>Bacillales</taxon>
        <taxon>Paenibacillaceae</taxon>
        <taxon>Paenibacillus</taxon>
    </lineage>
</organism>
<comment type="subcellular location">
    <subcellularLocation>
        <location evidence="1">Cell membrane</location>
    </subcellularLocation>
</comment>
<dbReference type="SMART" id="SM00283">
    <property type="entry name" value="MA"/>
    <property type="match status" value="1"/>
</dbReference>
<evidence type="ECO:0000256" key="5">
    <source>
        <dbReference type="ARBA" id="ARBA00029447"/>
    </source>
</evidence>
<gene>
    <name evidence="10" type="ORF">FPZ49_13630</name>
</gene>
<evidence type="ECO:0000256" key="4">
    <source>
        <dbReference type="ARBA" id="ARBA00023224"/>
    </source>
</evidence>
<keyword evidence="7" id="KW-0812">Transmembrane</keyword>
<dbReference type="Proteomes" id="UP000317036">
    <property type="component" value="Unassembled WGS sequence"/>
</dbReference>
<reference evidence="10 11" key="1">
    <citation type="submission" date="2019-07" db="EMBL/GenBank/DDBJ databases">
        <authorList>
            <person name="Kim J."/>
        </authorList>
    </citation>
    <scope>NUCLEOTIDE SEQUENCE [LARGE SCALE GENOMIC DNA]</scope>
    <source>
        <strain evidence="10 11">JC52</strain>
    </source>
</reference>
<dbReference type="PANTHER" id="PTHR32089:SF112">
    <property type="entry name" value="LYSOZYME-LIKE PROTEIN-RELATED"/>
    <property type="match status" value="1"/>
</dbReference>
<keyword evidence="2" id="KW-1003">Cell membrane</keyword>
<keyword evidence="11" id="KW-1185">Reference proteome</keyword>
<dbReference type="SUPFAM" id="SSF58104">
    <property type="entry name" value="Methyl-accepting chemotaxis protein (MCP) signaling domain"/>
    <property type="match status" value="1"/>
</dbReference>
<dbReference type="EMBL" id="VNJI01000014">
    <property type="protein sequence ID" value="TVY09475.1"/>
    <property type="molecule type" value="Genomic_DNA"/>
</dbReference>
<dbReference type="InterPro" id="IPR003660">
    <property type="entry name" value="HAMP_dom"/>
</dbReference>
<comment type="caution">
    <text evidence="10">The sequence shown here is derived from an EMBL/GenBank/DDBJ whole genome shotgun (WGS) entry which is preliminary data.</text>
</comment>
<keyword evidence="4 6" id="KW-0807">Transducer</keyword>
<dbReference type="Gene3D" id="1.10.287.950">
    <property type="entry name" value="Methyl-accepting chemotaxis protein"/>
    <property type="match status" value="1"/>
</dbReference>
<feature type="domain" description="Methyl-accepting transducer" evidence="8">
    <location>
        <begin position="146"/>
        <end position="417"/>
    </location>
</feature>
<evidence type="ECO:0000256" key="1">
    <source>
        <dbReference type="ARBA" id="ARBA00004236"/>
    </source>
</evidence>
<accession>A0A559KBH1</accession>
<dbReference type="GO" id="GO:0005886">
    <property type="term" value="C:plasma membrane"/>
    <property type="evidence" value="ECO:0007669"/>
    <property type="project" value="UniProtKB-SubCell"/>
</dbReference>
<dbReference type="Pfam" id="PF00672">
    <property type="entry name" value="HAMP"/>
    <property type="match status" value="1"/>
</dbReference>
<dbReference type="InterPro" id="IPR004089">
    <property type="entry name" value="MCPsignal_dom"/>
</dbReference>
<dbReference type="PANTHER" id="PTHR32089">
    <property type="entry name" value="METHYL-ACCEPTING CHEMOTAXIS PROTEIN MCPB"/>
    <property type="match status" value="1"/>
</dbReference>
<feature type="domain" description="HAMP" evidence="9">
    <location>
        <begin position="74"/>
        <end position="127"/>
    </location>
</feature>
<feature type="transmembrane region" description="Helical" evidence="7">
    <location>
        <begin position="20"/>
        <end position="40"/>
    </location>
</feature>
<evidence type="ECO:0000256" key="3">
    <source>
        <dbReference type="ARBA" id="ARBA00023136"/>
    </source>
</evidence>